<dbReference type="OrthoDB" id="10584370at2759"/>
<protein>
    <submittedName>
        <fullName evidence="2">Uncharacterized protein</fullName>
    </submittedName>
</protein>
<sequence length="99" mass="11131">MCCEILKNAQLPVKFVYRHIFEYFGNDCLLVCLLVVQSILRRFAMTGRKDRTGGSASNNSYENSSSDAEESENNDERNWGRKSSNGSLPEKDSVESACL</sequence>
<feature type="compositionally biased region" description="Low complexity" evidence="1">
    <location>
        <begin position="55"/>
        <end position="66"/>
    </location>
</feature>
<dbReference type="Proteomes" id="UP000887116">
    <property type="component" value="Unassembled WGS sequence"/>
</dbReference>
<gene>
    <name evidence="2" type="ORF">TNCT_716302</name>
</gene>
<comment type="caution">
    <text evidence="2">The sequence shown here is derived from an EMBL/GenBank/DDBJ whole genome shotgun (WGS) entry which is preliminary data.</text>
</comment>
<keyword evidence="3" id="KW-1185">Reference proteome</keyword>
<evidence type="ECO:0000256" key="1">
    <source>
        <dbReference type="SAM" id="MobiDB-lite"/>
    </source>
</evidence>
<evidence type="ECO:0000313" key="2">
    <source>
        <dbReference type="EMBL" id="GFQ93994.1"/>
    </source>
</evidence>
<name>A0A8X6L2F8_TRICU</name>
<proteinExistence type="predicted"/>
<dbReference type="AlphaFoldDB" id="A0A8X6L2F8"/>
<organism evidence="2 3">
    <name type="scientific">Trichonephila clavata</name>
    <name type="common">Joro spider</name>
    <name type="synonym">Nephila clavata</name>
    <dbReference type="NCBI Taxonomy" id="2740835"/>
    <lineage>
        <taxon>Eukaryota</taxon>
        <taxon>Metazoa</taxon>
        <taxon>Ecdysozoa</taxon>
        <taxon>Arthropoda</taxon>
        <taxon>Chelicerata</taxon>
        <taxon>Arachnida</taxon>
        <taxon>Araneae</taxon>
        <taxon>Araneomorphae</taxon>
        <taxon>Entelegynae</taxon>
        <taxon>Araneoidea</taxon>
        <taxon>Nephilidae</taxon>
        <taxon>Trichonephila</taxon>
    </lineage>
</organism>
<reference evidence="2" key="1">
    <citation type="submission" date="2020-07" db="EMBL/GenBank/DDBJ databases">
        <title>Multicomponent nature underlies the extraordinary mechanical properties of spider dragline silk.</title>
        <authorList>
            <person name="Kono N."/>
            <person name="Nakamura H."/>
            <person name="Mori M."/>
            <person name="Yoshida Y."/>
            <person name="Ohtoshi R."/>
            <person name="Malay A.D."/>
            <person name="Moran D.A.P."/>
            <person name="Tomita M."/>
            <person name="Numata K."/>
            <person name="Arakawa K."/>
        </authorList>
    </citation>
    <scope>NUCLEOTIDE SEQUENCE</scope>
</reference>
<feature type="region of interest" description="Disordered" evidence="1">
    <location>
        <begin position="49"/>
        <end position="99"/>
    </location>
</feature>
<accession>A0A8X6L2F8</accession>
<evidence type="ECO:0000313" key="3">
    <source>
        <dbReference type="Proteomes" id="UP000887116"/>
    </source>
</evidence>
<dbReference type="EMBL" id="BMAO01024237">
    <property type="protein sequence ID" value="GFQ93994.1"/>
    <property type="molecule type" value="Genomic_DNA"/>
</dbReference>
<feature type="compositionally biased region" description="Basic and acidic residues" evidence="1">
    <location>
        <begin position="89"/>
        <end position="99"/>
    </location>
</feature>